<comment type="similarity">
    <text evidence="7">Belongs to the NosZ family.</text>
</comment>
<evidence type="ECO:0000256" key="3">
    <source>
        <dbReference type="ARBA" id="ARBA00003034"/>
    </source>
</evidence>
<keyword evidence="12" id="KW-0732">Signal</keyword>
<dbReference type="PANTHER" id="PTHR42838">
    <property type="entry name" value="CYTOCHROME C OXIDASE SUBUNIT II"/>
    <property type="match status" value="1"/>
</dbReference>
<dbReference type="InterPro" id="IPR001505">
    <property type="entry name" value="Copper_CuA"/>
</dbReference>
<name>A0A6I6SP29_9GAMM</name>
<keyword evidence="14" id="KW-0106">Calcium</keyword>
<dbReference type="InterPro" id="IPR034205">
    <property type="entry name" value="N2OR_C"/>
</dbReference>
<dbReference type="InterPro" id="IPR041114">
    <property type="entry name" value="Nos_propeller"/>
</dbReference>
<comment type="pathway">
    <text evidence="5">Nitrogen metabolism; nitrate reduction (denitrification); dinitrogen from nitrate: step 4/4.</text>
</comment>
<dbReference type="PROSITE" id="PS51318">
    <property type="entry name" value="TAT"/>
    <property type="match status" value="1"/>
</dbReference>
<evidence type="ECO:0000256" key="19">
    <source>
        <dbReference type="ARBA" id="ARBA00049555"/>
    </source>
</evidence>
<dbReference type="OrthoDB" id="9759695at2"/>
<evidence type="ECO:0000256" key="10">
    <source>
        <dbReference type="ARBA" id="ARBA00016560"/>
    </source>
</evidence>
<feature type="transmembrane region" description="Helical" evidence="20">
    <location>
        <begin position="21"/>
        <end position="40"/>
    </location>
</feature>
<dbReference type="GO" id="GO:0016020">
    <property type="term" value="C:membrane"/>
    <property type="evidence" value="ECO:0007669"/>
    <property type="project" value="InterPro"/>
</dbReference>
<evidence type="ECO:0000256" key="11">
    <source>
        <dbReference type="ARBA" id="ARBA00022723"/>
    </source>
</evidence>
<keyword evidence="13" id="KW-0574">Periplasm</keyword>
<dbReference type="GO" id="GO:0005507">
    <property type="term" value="F:copper ion binding"/>
    <property type="evidence" value="ECO:0007669"/>
    <property type="project" value="InterPro"/>
</dbReference>
<keyword evidence="20" id="KW-0812">Transmembrane</keyword>
<organism evidence="22 23">
    <name type="scientific">Billgrantia tianxiuensis</name>
    <dbReference type="NCBI Taxonomy" id="2497861"/>
    <lineage>
        <taxon>Bacteria</taxon>
        <taxon>Pseudomonadati</taxon>
        <taxon>Pseudomonadota</taxon>
        <taxon>Gammaproteobacteria</taxon>
        <taxon>Oceanospirillales</taxon>
        <taxon>Halomonadaceae</taxon>
        <taxon>Billgrantia</taxon>
    </lineage>
</organism>
<keyword evidence="20" id="KW-0472">Membrane</keyword>
<dbReference type="CDD" id="cd04223">
    <property type="entry name" value="N2OR_C"/>
    <property type="match status" value="1"/>
</dbReference>
<dbReference type="InterPro" id="IPR041142">
    <property type="entry name" value="NOS_propeller_2"/>
</dbReference>
<dbReference type="Pfam" id="PF18793">
    <property type="entry name" value="nos_propeller_2"/>
    <property type="match status" value="1"/>
</dbReference>
<keyword evidence="11" id="KW-0479">Metal-binding</keyword>
<evidence type="ECO:0000256" key="6">
    <source>
        <dbReference type="ARBA" id="ARBA00006790"/>
    </source>
</evidence>
<evidence type="ECO:0000256" key="20">
    <source>
        <dbReference type="SAM" id="Phobius"/>
    </source>
</evidence>
<sequence length="631" mass="69880">MSDKKDHIKDLSRRHFLRNSAVTGVAGASLAGGFGAGALVRSGSAKAAAGNEHEVPPGELDEYYGFWSGGHSGEVRILGVPSMRELLRIPVFNVDSATGWGITNESKRVLGPNAPLNGDTHHPKVSYTDARYDGRYCFINDKANTRVARIRLDIMRADKIVTIPNVQAIHGLTLQRVPKTEDVFAVGEMIIPLNNDGQNMDDTSDYWTMMTCLDADTMEIKWQAIVDGNLDNCDTDYTGRFVAASCYNSARGMTLPEMMGPERDWTVFFDVPAIEKAVAEGNYTTLGDSQVPVVDAREQAHEGRNPFALYVPTPRSPHGVNTMPPEGKYCVVSGKLSPTCTVVEWSRVAEWFDGGLSDPRDTVVAEPEVGLGPLHTTYDNRGNAYTSLFLDSQVVKWNVEDAIRAYNGEEVNYIRDRIDVHYNIGHIKASLACSRDVDGKYLSALCKFSKDRFLPVGPMHAENDQLIDISGEQMKLIHDGPTYAEPHDALMIRADQLNPKAIYDRNDPYFAETVAMAQADGVTLERDNKVIRDGNKVRVYMTSVAPSFGTTEFRVKQGDEVTIVVTNMDTIEDVSHGFALVNHGINMEIHPQQTSSVTFIADKPGVHWYYCSWFCHALHMEMSGRMLVEPA</sequence>
<evidence type="ECO:0000256" key="7">
    <source>
        <dbReference type="ARBA" id="ARBA00010372"/>
    </source>
</evidence>
<dbReference type="Proteomes" id="UP000464013">
    <property type="component" value="Chromosome"/>
</dbReference>
<dbReference type="PANTHER" id="PTHR42838:SF2">
    <property type="entry name" value="NITROUS-OXIDE REDUCTASE"/>
    <property type="match status" value="1"/>
</dbReference>
<comment type="subcellular location">
    <subcellularLocation>
        <location evidence="4">Periplasm</location>
    </subcellularLocation>
</comment>
<dbReference type="NCBIfam" id="TIGR04244">
    <property type="entry name" value="nitrous_NosZ_RR"/>
    <property type="match status" value="1"/>
</dbReference>
<dbReference type="InterPro" id="IPR008972">
    <property type="entry name" value="Cupredoxin"/>
</dbReference>
<keyword evidence="16" id="KW-0186">Copper</keyword>
<dbReference type="GO" id="GO:0019333">
    <property type="term" value="P:denitrification pathway"/>
    <property type="evidence" value="ECO:0007669"/>
    <property type="project" value="UniProtKB-UniPathway"/>
</dbReference>
<dbReference type="InterPro" id="IPR011045">
    <property type="entry name" value="N2O_reductase_N"/>
</dbReference>
<comment type="function">
    <text evidence="3">Nitrous-oxide reductase is part of a bacterial respiratory system which is activated under anaerobic conditions in the presence of nitrate or nitrous oxide.</text>
</comment>
<evidence type="ECO:0000313" key="23">
    <source>
        <dbReference type="Proteomes" id="UP000464013"/>
    </source>
</evidence>
<evidence type="ECO:0000256" key="5">
    <source>
        <dbReference type="ARBA" id="ARBA00004779"/>
    </source>
</evidence>
<reference evidence="22 23" key="1">
    <citation type="submission" date="2019-01" db="EMBL/GenBank/DDBJ databases">
        <title>Complete genome of a denitifying bacterium Halomons sp. BC-M4-5.</title>
        <authorList>
            <person name="Wang L."/>
            <person name="Shao Z."/>
        </authorList>
    </citation>
    <scope>NUCLEOTIDE SEQUENCE [LARGE SCALE GENOMIC DNA]</scope>
    <source>
        <strain evidence="22 23">BC-M4-5</strain>
    </source>
</reference>
<dbReference type="UniPathway" id="UPA00652">
    <property type="reaction ID" value="UER00709"/>
</dbReference>
<protein>
    <recommendedName>
        <fullName evidence="10">Nitrous-oxide reductase</fullName>
        <ecNumber evidence="9">1.7.2.4</ecNumber>
    </recommendedName>
    <alternativeName>
        <fullName evidence="17">N(2)OR</fullName>
    </alternativeName>
    <alternativeName>
        <fullName evidence="18">N2O reductase</fullName>
    </alternativeName>
</protein>
<dbReference type="GO" id="GO:0050304">
    <property type="term" value="F:nitrous-oxide reductase activity"/>
    <property type="evidence" value="ECO:0007669"/>
    <property type="project" value="UniProtKB-EC"/>
</dbReference>
<dbReference type="GO" id="GO:0004129">
    <property type="term" value="F:cytochrome-c oxidase activity"/>
    <property type="evidence" value="ECO:0007669"/>
    <property type="project" value="InterPro"/>
</dbReference>
<dbReference type="EMBL" id="CP035042">
    <property type="protein sequence ID" value="QHC48433.1"/>
    <property type="molecule type" value="Genomic_DNA"/>
</dbReference>
<proteinExistence type="inferred from homology"/>
<dbReference type="SUPFAM" id="SSF50974">
    <property type="entry name" value="Nitrous oxide reductase, N-terminal domain"/>
    <property type="match status" value="1"/>
</dbReference>
<gene>
    <name evidence="22" type="ORF">EKK97_00870</name>
</gene>
<dbReference type="SUPFAM" id="SSF49503">
    <property type="entry name" value="Cupredoxins"/>
    <property type="match status" value="1"/>
</dbReference>
<comment type="similarity">
    <text evidence="6">In the C-terminal section; belongs to the cytochrome c oxidase subunit 2 family.</text>
</comment>
<dbReference type="PROSITE" id="PS50857">
    <property type="entry name" value="COX2_CUA"/>
    <property type="match status" value="1"/>
</dbReference>
<dbReference type="GO" id="GO:0005509">
    <property type="term" value="F:calcium ion binding"/>
    <property type="evidence" value="ECO:0007669"/>
    <property type="project" value="InterPro"/>
</dbReference>
<evidence type="ECO:0000256" key="12">
    <source>
        <dbReference type="ARBA" id="ARBA00022729"/>
    </source>
</evidence>
<evidence type="ECO:0000256" key="1">
    <source>
        <dbReference type="ARBA" id="ARBA00001913"/>
    </source>
</evidence>
<dbReference type="PROSITE" id="PS00078">
    <property type="entry name" value="COX2"/>
    <property type="match status" value="1"/>
</dbReference>
<dbReference type="KEGG" id="htx:EKK97_00870"/>
<keyword evidence="15 22" id="KW-0560">Oxidoreductase</keyword>
<dbReference type="Pfam" id="PF18764">
    <property type="entry name" value="nos_propeller"/>
    <property type="match status" value="1"/>
</dbReference>
<dbReference type="EC" id="1.7.2.4" evidence="9"/>
<evidence type="ECO:0000259" key="21">
    <source>
        <dbReference type="PROSITE" id="PS50857"/>
    </source>
</evidence>
<feature type="domain" description="Cytochrome oxidase subunit II copper A binding" evidence="21">
    <location>
        <begin position="487"/>
        <end position="631"/>
    </location>
</feature>
<evidence type="ECO:0000256" key="2">
    <source>
        <dbReference type="ARBA" id="ARBA00001935"/>
    </source>
</evidence>
<evidence type="ECO:0000256" key="16">
    <source>
        <dbReference type="ARBA" id="ARBA00023008"/>
    </source>
</evidence>
<evidence type="ECO:0000256" key="8">
    <source>
        <dbReference type="ARBA" id="ARBA00011738"/>
    </source>
</evidence>
<dbReference type="GO" id="GO:0042597">
    <property type="term" value="C:periplasmic space"/>
    <property type="evidence" value="ECO:0007669"/>
    <property type="project" value="UniProtKB-SubCell"/>
</dbReference>
<evidence type="ECO:0000256" key="17">
    <source>
        <dbReference type="ARBA" id="ARBA00031077"/>
    </source>
</evidence>
<dbReference type="InterPro" id="IPR023644">
    <property type="entry name" value="NO_Rdtase"/>
</dbReference>
<dbReference type="AlphaFoldDB" id="A0A6I6SP29"/>
<evidence type="ECO:0000256" key="13">
    <source>
        <dbReference type="ARBA" id="ARBA00022764"/>
    </source>
</evidence>
<dbReference type="Gene3D" id="2.60.40.420">
    <property type="entry name" value="Cupredoxins - blue copper proteins"/>
    <property type="match status" value="1"/>
</dbReference>
<comment type="cofactor">
    <cofactor evidence="1">
        <name>Ca(2+)</name>
        <dbReference type="ChEBI" id="CHEBI:29108"/>
    </cofactor>
</comment>
<dbReference type="Gene3D" id="2.130.10.10">
    <property type="entry name" value="YVTN repeat-like/Quinoprotein amine dehydrogenase"/>
    <property type="match status" value="1"/>
</dbReference>
<dbReference type="Pfam" id="PF00116">
    <property type="entry name" value="COX2"/>
    <property type="match status" value="1"/>
</dbReference>
<accession>A0A6I6SP29</accession>
<dbReference type="InterPro" id="IPR015943">
    <property type="entry name" value="WD40/YVTN_repeat-like_dom_sf"/>
</dbReference>
<comment type="cofactor">
    <cofactor evidence="2">
        <name>Cu cation</name>
        <dbReference type="ChEBI" id="CHEBI:23378"/>
    </cofactor>
</comment>
<comment type="catalytic activity">
    <reaction evidence="19">
        <text>N2 + 2 Fe(III)-[cytochrome c] + H2O = nitrous oxide + 2 Fe(II)-[cytochrome c] + 2 H(+)</text>
        <dbReference type="Rhea" id="RHEA:43108"/>
        <dbReference type="Rhea" id="RHEA-COMP:10350"/>
        <dbReference type="Rhea" id="RHEA-COMP:14399"/>
        <dbReference type="ChEBI" id="CHEBI:15377"/>
        <dbReference type="ChEBI" id="CHEBI:15378"/>
        <dbReference type="ChEBI" id="CHEBI:17045"/>
        <dbReference type="ChEBI" id="CHEBI:17997"/>
        <dbReference type="ChEBI" id="CHEBI:29033"/>
        <dbReference type="ChEBI" id="CHEBI:29034"/>
        <dbReference type="EC" id="1.7.2.4"/>
    </reaction>
</comment>
<keyword evidence="23" id="KW-1185">Reference proteome</keyword>
<dbReference type="InterPro" id="IPR002429">
    <property type="entry name" value="CcO_II-like_C"/>
</dbReference>
<evidence type="ECO:0000256" key="4">
    <source>
        <dbReference type="ARBA" id="ARBA00004418"/>
    </source>
</evidence>
<dbReference type="InterPro" id="IPR051403">
    <property type="entry name" value="NosZ/Cyto_c_oxidase_sub2"/>
</dbReference>
<evidence type="ECO:0000256" key="14">
    <source>
        <dbReference type="ARBA" id="ARBA00022837"/>
    </source>
</evidence>
<dbReference type="RefSeq" id="WP_159548036.1">
    <property type="nucleotide sequence ID" value="NZ_CP035042.1"/>
</dbReference>
<dbReference type="InterPro" id="IPR006311">
    <property type="entry name" value="TAT_signal"/>
</dbReference>
<keyword evidence="20" id="KW-1133">Transmembrane helix</keyword>
<evidence type="ECO:0000256" key="9">
    <source>
        <dbReference type="ARBA" id="ARBA00011896"/>
    </source>
</evidence>
<evidence type="ECO:0000256" key="15">
    <source>
        <dbReference type="ARBA" id="ARBA00023002"/>
    </source>
</evidence>
<evidence type="ECO:0000313" key="22">
    <source>
        <dbReference type="EMBL" id="QHC48433.1"/>
    </source>
</evidence>
<comment type="subunit">
    <text evidence="8">Homodimer.</text>
</comment>
<evidence type="ECO:0000256" key="18">
    <source>
        <dbReference type="ARBA" id="ARBA00032847"/>
    </source>
</evidence>